<reference evidence="2" key="1">
    <citation type="submission" date="2022-08" db="EMBL/GenBank/DDBJ databases">
        <title>Genomic Encyclopedia of Type Strains, Phase III (KMG-III): the genomes of soil and plant-associated and newly described type strains.</title>
        <authorList>
            <person name="Whitman W."/>
        </authorList>
    </citation>
    <scope>NUCLEOTIDE SEQUENCE</scope>
    <source>
        <strain evidence="2">HMT 1</strain>
    </source>
</reference>
<sequence>MTSRPVIGWREWLALPGLGIPAIKAKVDTGARTSALHTFGLETYNEGGHELVRFRIHPLQKRTDIELECIAPVIDRRTVRDSGGHAEERIVIATELQLAERQWSVEITLTSRDDMLFRMLLGREGIRHGQLLVDPAASYVHGRALAKSYAVTESTTPDEE</sequence>
<feature type="domain" description="Retropepsin-like aspartic endopeptidase" evidence="1">
    <location>
        <begin position="6"/>
        <end position="142"/>
    </location>
</feature>
<dbReference type="RefSeq" id="WP_259055511.1">
    <property type="nucleotide sequence ID" value="NZ_JANUCT010000010.1"/>
</dbReference>
<dbReference type="InterPro" id="IPR008503">
    <property type="entry name" value="Asp_endopeptidase"/>
</dbReference>
<organism evidence="2 3">
    <name type="scientific">Methylohalomonas lacus</name>
    <dbReference type="NCBI Taxonomy" id="398773"/>
    <lineage>
        <taxon>Bacteria</taxon>
        <taxon>Pseudomonadati</taxon>
        <taxon>Pseudomonadota</taxon>
        <taxon>Gammaproteobacteria</taxon>
        <taxon>Methylohalomonadales</taxon>
        <taxon>Methylohalomonadaceae</taxon>
        <taxon>Methylohalomonas</taxon>
    </lineage>
</organism>
<accession>A0AAE3HN88</accession>
<dbReference type="EMBL" id="JANUCT010000010">
    <property type="protein sequence ID" value="MCS3903613.1"/>
    <property type="molecule type" value="Genomic_DNA"/>
</dbReference>
<gene>
    <name evidence="2" type="ORF">J2T55_001642</name>
</gene>
<dbReference type="Proteomes" id="UP001204445">
    <property type="component" value="Unassembled WGS sequence"/>
</dbReference>
<protein>
    <recommendedName>
        <fullName evidence="1">Retropepsin-like aspartic endopeptidase domain-containing protein</fullName>
    </recommendedName>
</protein>
<dbReference type="SUPFAM" id="SSF50630">
    <property type="entry name" value="Acid proteases"/>
    <property type="match status" value="1"/>
</dbReference>
<dbReference type="PANTHER" id="PTHR38037">
    <property type="entry name" value="ZN_PROTEASE DOMAIN-CONTAINING PROTEIN"/>
    <property type="match status" value="1"/>
</dbReference>
<dbReference type="Pfam" id="PF05618">
    <property type="entry name" value="Zn_protease"/>
    <property type="match status" value="1"/>
</dbReference>
<dbReference type="AlphaFoldDB" id="A0AAE3HN88"/>
<keyword evidence="3" id="KW-1185">Reference proteome</keyword>
<proteinExistence type="predicted"/>
<dbReference type="InterPro" id="IPR021109">
    <property type="entry name" value="Peptidase_aspartic_dom_sf"/>
</dbReference>
<evidence type="ECO:0000313" key="2">
    <source>
        <dbReference type="EMBL" id="MCS3903613.1"/>
    </source>
</evidence>
<name>A0AAE3HN88_9GAMM</name>
<evidence type="ECO:0000259" key="1">
    <source>
        <dbReference type="Pfam" id="PF05618"/>
    </source>
</evidence>
<comment type="caution">
    <text evidence="2">The sequence shown here is derived from an EMBL/GenBank/DDBJ whole genome shotgun (WGS) entry which is preliminary data.</text>
</comment>
<dbReference type="Gene3D" id="2.40.70.10">
    <property type="entry name" value="Acid Proteases"/>
    <property type="match status" value="1"/>
</dbReference>
<evidence type="ECO:0000313" key="3">
    <source>
        <dbReference type="Proteomes" id="UP001204445"/>
    </source>
</evidence>
<dbReference type="PANTHER" id="PTHR38037:SF1">
    <property type="entry name" value="ATP-DEPENDENT ZINC PROTEASE DOMAIN-CONTAINING PROTEIN-RELATED"/>
    <property type="match status" value="1"/>
</dbReference>